<dbReference type="PANTHER" id="PTHR43792">
    <property type="entry name" value="GNAT FAMILY, PUTATIVE (AFU_ORTHOLOGUE AFUA_3G00765)-RELATED-RELATED"/>
    <property type="match status" value="1"/>
</dbReference>
<sequence>MTTFNYKSKRIGNVSIKSDTCITSIHTNRLTFKSLNQDSRATLVHNYSKLLGDSEIVKLLNDGKTWSLELVQTVIDLKTSAWNNGDPFSLFSIYENDTNQFVGSVSIKKELETYHTTGAGHANVIEIGFFIDKAVWGKGYGTEIAIAAKKYIKHAVGVIAAEHGGPLPKEIVATAHPENIASCAILKKTLKHVESEPIKKYDGNPRLFFFKPLKPAKISTMETVSLESVTL</sequence>
<dbReference type="OrthoDB" id="9801656at2"/>
<proteinExistence type="predicted"/>
<evidence type="ECO:0000313" key="5">
    <source>
        <dbReference type="Proteomes" id="UP000254040"/>
    </source>
</evidence>
<dbReference type="Proteomes" id="UP000254040">
    <property type="component" value="Unassembled WGS sequence"/>
</dbReference>
<dbReference type="GO" id="GO:0016747">
    <property type="term" value="F:acyltransferase activity, transferring groups other than amino-acyl groups"/>
    <property type="evidence" value="ECO:0007669"/>
    <property type="project" value="InterPro"/>
</dbReference>
<reference evidence="2 4" key="1">
    <citation type="submission" date="2015-11" db="EMBL/GenBank/DDBJ databases">
        <title>Genomic analysis of 38 Legionella species identifies large and diverse effector repertoires.</title>
        <authorList>
            <person name="Burstein D."/>
            <person name="Amaro F."/>
            <person name="Zusman T."/>
            <person name="Lifshitz Z."/>
            <person name="Cohen O."/>
            <person name="Gilbert J.A."/>
            <person name="Pupko T."/>
            <person name="Shuman H.A."/>
            <person name="Segal G."/>
        </authorList>
    </citation>
    <scope>NUCLEOTIDE SEQUENCE [LARGE SCALE GENOMIC DNA]</scope>
    <source>
        <strain evidence="2 4">ATCC 43877</strain>
    </source>
</reference>
<dbReference type="InterPro" id="IPR000182">
    <property type="entry name" value="GNAT_dom"/>
</dbReference>
<keyword evidence="3" id="KW-0808">Transferase</keyword>
<dbReference type="Proteomes" id="UP000054985">
    <property type="component" value="Unassembled WGS sequence"/>
</dbReference>
<evidence type="ECO:0000313" key="4">
    <source>
        <dbReference type="Proteomes" id="UP000054985"/>
    </source>
</evidence>
<dbReference type="InterPro" id="IPR016181">
    <property type="entry name" value="Acyl_CoA_acyltransferase"/>
</dbReference>
<evidence type="ECO:0000313" key="3">
    <source>
        <dbReference type="EMBL" id="STX63619.1"/>
    </source>
</evidence>
<dbReference type="EMBL" id="LNYN01000042">
    <property type="protein sequence ID" value="KTD31040.1"/>
    <property type="molecule type" value="Genomic_DNA"/>
</dbReference>
<gene>
    <name evidence="3" type="primary">grpB_2</name>
    <name evidence="2" type="ORF">Lmor_3147</name>
    <name evidence="3" type="ORF">NCTC12239_02567</name>
</gene>
<dbReference type="Gene3D" id="3.40.630.30">
    <property type="match status" value="1"/>
</dbReference>
<name>A0A378K2Z1_9GAMM</name>
<feature type="domain" description="N-acetyltransferase" evidence="1">
    <location>
        <begin position="29"/>
        <end position="188"/>
    </location>
</feature>
<accession>A0A378K2Z1</accession>
<organism evidence="3 5">
    <name type="scientific">Legionella moravica</name>
    <dbReference type="NCBI Taxonomy" id="39962"/>
    <lineage>
        <taxon>Bacteria</taxon>
        <taxon>Pseudomonadati</taxon>
        <taxon>Pseudomonadota</taxon>
        <taxon>Gammaproteobacteria</taxon>
        <taxon>Legionellales</taxon>
        <taxon>Legionellaceae</taxon>
        <taxon>Legionella</taxon>
    </lineage>
</organism>
<reference evidence="3 5" key="2">
    <citation type="submission" date="2018-06" db="EMBL/GenBank/DDBJ databases">
        <authorList>
            <consortium name="Pathogen Informatics"/>
            <person name="Doyle S."/>
        </authorList>
    </citation>
    <scope>NUCLEOTIDE SEQUENCE [LARGE SCALE GENOMIC DNA]</scope>
    <source>
        <strain evidence="3 5">NCTC12239</strain>
    </source>
</reference>
<dbReference type="RefSeq" id="WP_028384860.1">
    <property type="nucleotide sequence ID" value="NZ_CAAAJG010000020.1"/>
</dbReference>
<dbReference type="Pfam" id="PF13302">
    <property type="entry name" value="Acetyltransf_3"/>
    <property type="match status" value="1"/>
</dbReference>
<dbReference type="AlphaFoldDB" id="A0A378K2Z1"/>
<dbReference type="InterPro" id="IPR051531">
    <property type="entry name" value="N-acetyltransferase"/>
</dbReference>
<dbReference type="PANTHER" id="PTHR43792:SF10">
    <property type="entry name" value="N-ACETYLTRANSFERASE DOMAIN-CONTAINING PROTEIN"/>
    <property type="match status" value="1"/>
</dbReference>
<evidence type="ECO:0000313" key="2">
    <source>
        <dbReference type="EMBL" id="KTD31040.1"/>
    </source>
</evidence>
<evidence type="ECO:0000259" key="1">
    <source>
        <dbReference type="Pfam" id="PF13302"/>
    </source>
</evidence>
<keyword evidence="4" id="KW-1185">Reference proteome</keyword>
<dbReference type="STRING" id="39962.Lmor_3147"/>
<protein>
    <submittedName>
        <fullName evidence="2">Multifunctional nucleotidyltransferase/glutamate rich protein GrpB/ribosomal protein alanine acetyltransferase</fullName>
    </submittedName>
    <submittedName>
        <fullName evidence="3">Nucleotidyltransferase PLUS glutamate rich protein GrpB PLUS ribosomal protein alanine acetyltransferase</fullName>
    </submittedName>
</protein>
<dbReference type="SUPFAM" id="SSF55729">
    <property type="entry name" value="Acyl-CoA N-acyltransferases (Nat)"/>
    <property type="match status" value="1"/>
</dbReference>
<dbReference type="EMBL" id="UGOG01000001">
    <property type="protein sequence ID" value="STX63619.1"/>
    <property type="molecule type" value="Genomic_DNA"/>
</dbReference>